<dbReference type="EMBL" id="JAZHXI010000006">
    <property type="protein sequence ID" value="KAL2070693.1"/>
    <property type="molecule type" value="Genomic_DNA"/>
</dbReference>
<evidence type="ECO:0000313" key="1">
    <source>
        <dbReference type="EMBL" id="KAL2070693.1"/>
    </source>
</evidence>
<evidence type="ECO:0000313" key="2">
    <source>
        <dbReference type="Proteomes" id="UP001595075"/>
    </source>
</evidence>
<sequence>MYCLARLEADWYDVCGFQTLEVEILVHEMHYVAQTQRSAKQDSNVHPSTHPIRMKSICIQFRERNHLSHYSTQPAKTHCEPHYEF</sequence>
<comment type="caution">
    <text evidence="1">The sequence shown here is derived from an EMBL/GenBank/DDBJ whole genome shotgun (WGS) entry which is preliminary data.</text>
</comment>
<keyword evidence="2" id="KW-1185">Reference proteome</keyword>
<proteinExistence type="predicted"/>
<gene>
    <name evidence="1" type="ORF">VTL71DRAFT_13719</name>
</gene>
<protein>
    <submittedName>
        <fullName evidence="1">Uncharacterized protein</fullName>
    </submittedName>
</protein>
<accession>A0ABR4CL95</accession>
<organism evidence="1 2">
    <name type="scientific">Oculimacula yallundae</name>
    <dbReference type="NCBI Taxonomy" id="86028"/>
    <lineage>
        <taxon>Eukaryota</taxon>
        <taxon>Fungi</taxon>
        <taxon>Dikarya</taxon>
        <taxon>Ascomycota</taxon>
        <taxon>Pezizomycotina</taxon>
        <taxon>Leotiomycetes</taxon>
        <taxon>Helotiales</taxon>
        <taxon>Ploettnerulaceae</taxon>
        <taxon>Oculimacula</taxon>
    </lineage>
</organism>
<name>A0ABR4CL95_9HELO</name>
<dbReference type="Proteomes" id="UP001595075">
    <property type="component" value="Unassembled WGS sequence"/>
</dbReference>
<reference evidence="1 2" key="1">
    <citation type="journal article" date="2024" name="Commun. Biol.">
        <title>Comparative genomic analysis of thermophilic fungi reveals convergent evolutionary adaptations and gene losses.</title>
        <authorList>
            <person name="Steindorff A.S."/>
            <person name="Aguilar-Pontes M.V."/>
            <person name="Robinson A.J."/>
            <person name="Andreopoulos B."/>
            <person name="LaButti K."/>
            <person name="Kuo A."/>
            <person name="Mondo S."/>
            <person name="Riley R."/>
            <person name="Otillar R."/>
            <person name="Haridas S."/>
            <person name="Lipzen A."/>
            <person name="Grimwood J."/>
            <person name="Schmutz J."/>
            <person name="Clum A."/>
            <person name="Reid I.D."/>
            <person name="Moisan M.C."/>
            <person name="Butler G."/>
            <person name="Nguyen T.T.M."/>
            <person name="Dewar K."/>
            <person name="Conant G."/>
            <person name="Drula E."/>
            <person name="Henrissat B."/>
            <person name="Hansel C."/>
            <person name="Singer S."/>
            <person name="Hutchinson M.I."/>
            <person name="de Vries R.P."/>
            <person name="Natvig D.O."/>
            <person name="Powell A.J."/>
            <person name="Tsang A."/>
            <person name="Grigoriev I.V."/>
        </authorList>
    </citation>
    <scope>NUCLEOTIDE SEQUENCE [LARGE SCALE GENOMIC DNA]</scope>
    <source>
        <strain evidence="1 2">CBS 494.80</strain>
    </source>
</reference>